<dbReference type="Proteomes" id="UP000025227">
    <property type="component" value="Unplaced"/>
</dbReference>
<evidence type="ECO:0000313" key="3">
    <source>
        <dbReference type="WBParaSite" id="HCON_00117050-00001"/>
    </source>
</evidence>
<sequence>MRRDKLLSKLLESEYVDSQGAENFRNQQHNRNSLEAFDFNKPEKSSVPADSVPLDRTAPRQGTDWEIAVLDKLGKVVLVEVPAVERRAKVLGQVEAVVAVEPVVIGTVVVHTVGPPRMRPD</sequence>
<accession>A0A7I5EB72</accession>
<keyword evidence="2" id="KW-1185">Reference proteome</keyword>
<protein>
    <submittedName>
        <fullName evidence="3">Transposase</fullName>
    </submittedName>
</protein>
<proteinExistence type="predicted"/>
<dbReference type="WBParaSite" id="HCON_00117050-00001">
    <property type="protein sequence ID" value="HCON_00117050-00001"/>
    <property type="gene ID" value="HCON_00117050"/>
</dbReference>
<dbReference type="AlphaFoldDB" id="A0A7I5EB72"/>
<evidence type="ECO:0000256" key="1">
    <source>
        <dbReference type="SAM" id="MobiDB-lite"/>
    </source>
</evidence>
<organism evidence="2 3">
    <name type="scientific">Haemonchus contortus</name>
    <name type="common">Barber pole worm</name>
    <dbReference type="NCBI Taxonomy" id="6289"/>
    <lineage>
        <taxon>Eukaryota</taxon>
        <taxon>Metazoa</taxon>
        <taxon>Ecdysozoa</taxon>
        <taxon>Nematoda</taxon>
        <taxon>Chromadorea</taxon>
        <taxon>Rhabditida</taxon>
        <taxon>Rhabditina</taxon>
        <taxon>Rhabditomorpha</taxon>
        <taxon>Strongyloidea</taxon>
        <taxon>Trichostrongylidae</taxon>
        <taxon>Haemonchus</taxon>
    </lineage>
</organism>
<feature type="region of interest" description="Disordered" evidence="1">
    <location>
        <begin position="36"/>
        <end position="58"/>
    </location>
</feature>
<evidence type="ECO:0000313" key="2">
    <source>
        <dbReference type="Proteomes" id="UP000025227"/>
    </source>
</evidence>
<name>A0A7I5EB72_HAECO</name>
<reference evidence="3" key="1">
    <citation type="submission" date="2020-12" db="UniProtKB">
        <authorList>
            <consortium name="WormBaseParasite"/>
        </authorList>
    </citation>
    <scope>IDENTIFICATION</scope>
    <source>
        <strain evidence="3">MHco3</strain>
    </source>
</reference>